<feature type="domain" description="Transmembrane protein TMEM132 sixth" evidence="9">
    <location>
        <begin position="579"/>
        <end position="623"/>
    </location>
</feature>
<dbReference type="PANTHER" id="PTHR13388:SF23">
    <property type="entry name" value="TRANSMEMBRANE PROTEIN 132C"/>
    <property type="match status" value="1"/>
</dbReference>
<evidence type="ECO:0000256" key="2">
    <source>
        <dbReference type="ARBA" id="ARBA00006166"/>
    </source>
</evidence>
<dbReference type="Proteomes" id="UP001239994">
    <property type="component" value="Unassembled WGS sequence"/>
</dbReference>
<feature type="domain" description="Transmembrane protein family 132 fourth" evidence="6">
    <location>
        <begin position="381"/>
        <end position="421"/>
    </location>
</feature>
<dbReference type="Pfam" id="PF16070">
    <property type="entry name" value="Ig_TMEM132_4th"/>
    <property type="match status" value="1"/>
</dbReference>
<dbReference type="EMBL" id="JAROKS010000024">
    <property type="protein sequence ID" value="KAK1787110.1"/>
    <property type="molecule type" value="Genomic_DNA"/>
</dbReference>
<gene>
    <name evidence="10" type="ORF">P4O66_017481</name>
</gene>
<keyword evidence="5" id="KW-0472">Membrane</keyword>
<evidence type="ECO:0000259" key="6">
    <source>
        <dbReference type="Pfam" id="PF16070"/>
    </source>
</evidence>
<dbReference type="InterPro" id="IPR055422">
    <property type="entry name" value="Ig_TMEM132_2nd"/>
</dbReference>
<organism evidence="10 11">
    <name type="scientific">Electrophorus voltai</name>
    <dbReference type="NCBI Taxonomy" id="2609070"/>
    <lineage>
        <taxon>Eukaryota</taxon>
        <taxon>Metazoa</taxon>
        <taxon>Chordata</taxon>
        <taxon>Craniata</taxon>
        <taxon>Vertebrata</taxon>
        <taxon>Euteleostomi</taxon>
        <taxon>Actinopterygii</taxon>
        <taxon>Neopterygii</taxon>
        <taxon>Teleostei</taxon>
        <taxon>Ostariophysi</taxon>
        <taxon>Gymnotiformes</taxon>
        <taxon>Gymnotoidei</taxon>
        <taxon>Gymnotidae</taxon>
        <taxon>Electrophorus</taxon>
    </lineage>
</organism>
<dbReference type="InterPro" id="IPR055424">
    <property type="entry name" value="Ig_TMEM132_6th"/>
</dbReference>
<keyword evidence="11" id="KW-1185">Reference proteome</keyword>
<feature type="domain" description="Transmembrane protein TMEM132 second Ig-like" evidence="7">
    <location>
        <begin position="126"/>
        <end position="198"/>
    </location>
</feature>
<accession>A0AAD9DLM6</accession>
<dbReference type="Pfam" id="PF23487">
    <property type="entry name" value="Ig_TMEM132_6th"/>
    <property type="match status" value="1"/>
</dbReference>
<evidence type="ECO:0000313" key="11">
    <source>
        <dbReference type="Proteomes" id="UP001239994"/>
    </source>
</evidence>
<evidence type="ECO:0000256" key="4">
    <source>
        <dbReference type="ARBA" id="ARBA00022989"/>
    </source>
</evidence>
<proteinExistence type="inferred from homology"/>
<keyword evidence="4" id="KW-1133">Transmembrane helix</keyword>
<feature type="domain" description="Transmembrane protein TMEM132 fifth" evidence="8">
    <location>
        <begin position="424"/>
        <end position="578"/>
    </location>
</feature>
<evidence type="ECO:0000256" key="5">
    <source>
        <dbReference type="ARBA" id="ARBA00023136"/>
    </source>
</evidence>
<evidence type="ECO:0000313" key="10">
    <source>
        <dbReference type="EMBL" id="KAK1787110.1"/>
    </source>
</evidence>
<feature type="non-terminal residue" evidence="10">
    <location>
        <position position="1"/>
    </location>
</feature>
<evidence type="ECO:0000256" key="1">
    <source>
        <dbReference type="ARBA" id="ARBA00004479"/>
    </source>
</evidence>
<reference evidence="10" key="1">
    <citation type="submission" date="2023-03" db="EMBL/GenBank/DDBJ databases">
        <title>Electrophorus voltai genome.</title>
        <authorList>
            <person name="Bian C."/>
        </authorList>
    </citation>
    <scope>NUCLEOTIDE SEQUENCE</scope>
    <source>
        <strain evidence="10">CB-2022</strain>
        <tissue evidence="10">Muscle</tissue>
    </source>
</reference>
<dbReference type="InterPro" id="IPR031437">
    <property type="entry name" value="Ig_TMEM132_4th"/>
</dbReference>
<dbReference type="InterPro" id="IPR055423">
    <property type="entry name" value="Ig_TMEM132_5th"/>
</dbReference>
<comment type="caution">
    <text evidence="10">The sequence shown here is derived from an EMBL/GenBank/DDBJ whole genome shotgun (WGS) entry which is preliminary data.</text>
</comment>
<evidence type="ECO:0000256" key="3">
    <source>
        <dbReference type="ARBA" id="ARBA00022692"/>
    </source>
</evidence>
<dbReference type="Pfam" id="PF23486">
    <property type="entry name" value="Ig_TMEM132_5th"/>
    <property type="match status" value="1"/>
</dbReference>
<dbReference type="InterPro" id="IPR026307">
    <property type="entry name" value="TMEM132"/>
</dbReference>
<dbReference type="PANTHER" id="PTHR13388">
    <property type="entry name" value="DETONATOR, ISOFORM E"/>
    <property type="match status" value="1"/>
</dbReference>
<evidence type="ECO:0000259" key="8">
    <source>
        <dbReference type="Pfam" id="PF23486"/>
    </source>
</evidence>
<dbReference type="GO" id="GO:0016020">
    <property type="term" value="C:membrane"/>
    <property type="evidence" value="ECO:0007669"/>
    <property type="project" value="UniProtKB-SubCell"/>
</dbReference>
<keyword evidence="3" id="KW-0812">Transmembrane</keyword>
<sequence>LCLLSPILSPGAVAFHLQPTGPTFFFFIQWESQEVSEASQPVPPHPMILPVTFQPFVVLRARRPPAGQLWHPVHRAGDPSRPGEARAACPVLSAGLRLCPDAVGVLGCASCSMRRDGSGVEEVGVAKLSCFAIYAFWQTQEVRASCVTSSKCETCLAEVEPPPRACPASRGGVSHRNQLELYYHAQPNSSGTCRRGRQGSGYNISSVRINGYNISSVRISGYNISSVRISGYNISSVSVEAVITSALALVKRGVSFHMATPSNSSLWDVTLDTGSDGSVGIICEKRFNVSGERCVTCDTEQVNTAVLMPVRTVAMETDGSVKDVSGVHQLQLHRRGTEDQQVASCSSLVLRSQETAQAPGQLPAKERVESFVGYKGGICKTRCDYVYVNGIETKGRVHMLVNFTYSNLSAQLEMKVWIPRLPLDIELNQIRNWRVPITSNKREQLQASCVGLPVLQVPRMPLAYNRNRTPSRSSAEGVTRGCTLNIWLALVRVLAHFVAEGAGPRDPQAYFLGSDWQVDVSRLVGHFLKVEDPQHRPRVGTELIINSTHGGLTSIKVLSPLSDSILAEKSVRVLEERVSVTELGLQLVSGLTLTLQLSTGSNRAVSATATTQEVLDTPRQGCCHHTYITTHSPRYQNHLCKNITWRWARAEMTIRGACRKTRRKGTLAAGSVSLTVKLHAGGDYGNDSEDTDRVGIQQEKLLIIRSEGEDAAWREISTSTQLGRNQAASRFQGQTRRQHDRVRLGADAGRIKEMPAVLLQEVTVGPSSEPCGTPSPRSSCHVGLVTSEPSTGSLGAVFAYQQAEE</sequence>
<dbReference type="Pfam" id="PF23481">
    <property type="entry name" value="Ig_TMEM132_2nd"/>
    <property type="match status" value="1"/>
</dbReference>
<comment type="similarity">
    <text evidence="2">Belongs to the TMEM132 family.</text>
</comment>
<protein>
    <recommendedName>
        <fullName evidence="12">Transmembrane protein family 132 middle domain-containing protein</fullName>
    </recommendedName>
</protein>
<comment type="subcellular location">
    <subcellularLocation>
        <location evidence="1">Membrane</location>
        <topology evidence="1">Single-pass type I membrane protein</topology>
    </subcellularLocation>
</comment>
<feature type="non-terminal residue" evidence="10">
    <location>
        <position position="805"/>
    </location>
</feature>
<evidence type="ECO:0000259" key="7">
    <source>
        <dbReference type="Pfam" id="PF23481"/>
    </source>
</evidence>
<dbReference type="AlphaFoldDB" id="A0AAD9DLM6"/>
<evidence type="ECO:0000259" key="9">
    <source>
        <dbReference type="Pfam" id="PF23487"/>
    </source>
</evidence>
<evidence type="ECO:0008006" key="12">
    <source>
        <dbReference type="Google" id="ProtNLM"/>
    </source>
</evidence>
<name>A0AAD9DLM6_9TELE</name>